<dbReference type="InterPro" id="IPR002293">
    <property type="entry name" value="AA/rel_permease1"/>
</dbReference>
<evidence type="ECO:0000313" key="9">
    <source>
        <dbReference type="EMBL" id="TGO72718.1"/>
    </source>
</evidence>
<evidence type="ECO:0008006" key="11">
    <source>
        <dbReference type="Google" id="ProtNLM"/>
    </source>
</evidence>
<dbReference type="EMBL" id="PQXM01000423">
    <property type="protein sequence ID" value="TGO72718.1"/>
    <property type="molecule type" value="Genomic_DNA"/>
</dbReference>
<feature type="transmembrane region" description="Helical" evidence="8">
    <location>
        <begin position="147"/>
        <end position="171"/>
    </location>
</feature>
<dbReference type="GO" id="GO:0016020">
    <property type="term" value="C:membrane"/>
    <property type="evidence" value="ECO:0007669"/>
    <property type="project" value="UniProtKB-SubCell"/>
</dbReference>
<comment type="subcellular location">
    <subcellularLocation>
        <location evidence="1">Membrane</location>
        <topology evidence="1">Multi-pass membrane protein</topology>
    </subcellularLocation>
</comment>
<accession>A0A4Z1JGK0</accession>
<dbReference type="PANTHER" id="PTHR45649">
    <property type="entry name" value="AMINO-ACID PERMEASE BAT1"/>
    <property type="match status" value="1"/>
</dbReference>
<feature type="transmembrane region" description="Helical" evidence="8">
    <location>
        <begin position="421"/>
        <end position="443"/>
    </location>
</feature>
<evidence type="ECO:0000256" key="7">
    <source>
        <dbReference type="SAM" id="MobiDB-lite"/>
    </source>
</evidence>
<organism evidence="9 10">
    <name type="scientific">Botrytis elliptica</name>
    <dbReference type="NCBI Taxonomy" id="278938"/>
    <lineage>
        <taxon>Eukaryota</taxon>
        <taxon>Fungi</taxon>
        <taxon>Dikarya</taxon>
        <taxon>Ascomycota</taxon>
        <taxon>Pezizomycotina</taxon>
        <taxon>Leotiomycetes</taxon>
        <taxon>Helotiales</taxon>
        <taxon>Sclerotiniaceae</taxon>
        <taxon>Botrytis</taxon>
    </lineage>
</organism>
<dbReference type="Gene3D" id="3.40.50.720">
    <property type="entry name" value="NAD(P)-binding Rossmann-like Domain"/>
    <property type="match status" value="1"/>
</dbReference>
<feature type="transmembrane region" description="Helical" evidence="8">
    <location>
        <begin position="89"/>
        <end position="109"/>
    </location>
</feature>
<dbReference type="CDD" id="cd05325">
    <property type="entry name" value="carb_red_sniffer_like_SDR_c"/>
    <property type="match status" value="1"/>
</dbReference>
<feature type="compositionally biased region" description="Basic and acidic residues" evidence="7">
    <location>
        <begin position="1"/>
        <end position="12"/>
    </location>
</feature>
<feature type="transmembrane region" description="Helical" evidence="8">
    <location>
        <begin position="251"/>
        <end position="270"/>
    </location>
</feature>
<keyword evidence="6 8" id="KW-0472">Membrane</keyword>
<dbReference type="GO" id="GO:0006865">
    <property type="term" value="P:amino acid transport"/>
    <property type="evidence" value="ECO:0007669"/>
    <property type="project" value="InterPro"/>
</dbReference>
<dbReference type="Gene3D" id="1.20.1740.10">
    <property type="entry name" value="Amino acid/polyamine transporter I"/>
    <property type="match status" value="1"/>
</dbReference>
<feature type="transmembrane region" description="Helical" evidence="8">
    <location>
        <begin position="332"/>
        <end position="365"/>
    </location>
</feature>
<dbReference type="Pfam" id="PF13520">
    <property type="entry name" value="AA_permease_2"/>
    <property type="match status" value="1"/>
</dbReference>
<dbReference type="GO" id="GO:0022857">
    <property type="term" value="F:transmembrane transporter activity"/>
    <property type="evidence" value="ECO:0007669"/>
    <property type="project" value="InterPro"/>
</dbReference>
<keyword evidence="10" id="KW-1185">Reference proteome</keyword>
<dbReference type="STRING" id="278938.A0A4Z1JGK0"/>
<feature type="transmembrane region" description="Helical" evidence="8">
    <location>
        <begin position="291"/>
        <end position="312"/>
    </location>
</feature>
<evidence type="ECO:0000256" key="2">
    <source>
        <dbReference type="ARBA" id="ARBA00022448"/>
    </source>
</evidence>
<evidence type="ECO:0000313" key="10">
    <source>
        <dbReference type="Proteomes" id="UP000297229"/>
    </source>
</evidence>
<evidence type="ECO:0000256" key="8">
    <source>
        <dbReference type="SAM" id="Phobius"/>
    </source>
</evidence>
<name>A0A4Z1JGK0_9HELO</name>
<reference evidence="9 10" key="1">
    <citation type="submission" date="2017-12" db="EMBL/GenBank/DDBJ databases">
        <title>Comparative genomics of Botrytis spp.</title>
        <authorList>
            <person name="Valero-Jimenez C.A."/>
            <person name="Tapia P."/>
            <person name="Veloso J."/>
            <person name="Silva-Moreno E."/>
            <person name="Staats M."/>
            <person name="Valdes J.H."/>
            <person name="Van Kan J.A.L."/>
        </authorList>
    </citation>
    <scope>NUCLEOTIDE SEQUENCE [LARGE SCALE GENOMIC DNA]</scope>
    <source>
        <strain evidence="9 10">Be9601</strain>
    </source>
</reference>
<feature type="transmembrane region" description="Helical" evidence="8">
    <location>
        <begin position="57"/>
        <end position="83"/>
    </location>
</feature>
<evidence type="ECO:0000256" key="3">
    <source>
        <dbReference type="ARBA" id="ARBA00022692"/>
    </source>
</evidence>
<dbReference type="SUPFAM" id="SSF51735">
    <property type="entry name" value="NAD(P)-binding Rossmann-fold domains"/>
    <property type="match status" value="1"/>
</dbReference>
<evidence type="ECO:0000256" key="5">
    <source>
        <dbReference type="ARBA" id="ARBA00022989"/>
    </source>
</evidence>
<dbReference type="PROSITE" id="PS00061">
    <property type="entry name" value="ADH_SHORT"/>
    <property type="match status" value="1"/>
</dbReference>
<sequence length="812" mass="87837">MEQTTIDKRDPSLRGLSPNSSSYKSEKVAISDGEIHSQLAGVNETGHVQEVERNFSLLSICSVGLVTGNTWAALGGSIATAIYNGGPPGVLYEFIAVSIFYWLVAASLAELASSMPSSAGVYHWASITPGPKYGKICGWFAGWWNTFAWICGAATMSSIASNVAVAIYGLYHPDYVVARWHIFIGYIIITWIACCIVLFANRALPMINNIGLAFILGGVFITIIVCAVMPSGTGHATHSFVWADWANDTGYSSNGFVFLAGMLNGAYAVGTPDCVSHLAEEIPNPRKNIPLAIGAQMSIGFITAFLYTITIFYATTDLDAVLAAPFFPLTQIYLQATGTIAGTTGLLFVIFFPIFCTLIGTYITAGRCLWTLARDEAVPFSNWLHVIHPHHKSPLNATIACGICSTILGVIYVGSSTAFNAFVGSFVVLLTLSYLASILPFILTGRFNHSPQESGPYNNRMIPGWFQMNDIVGYAVNIISCLYIIVFVVIYCFPYAIPFDAASMNYSCLIAGALSIAAGIWWLVKGGNYKGPQAGCYGQSEIDSDDGRNVLNGIPVGDNDGIGLQLIRTLLQCENTIVIATKRATSTDSSELEGLSEVQGSRLIIVTLSSDIGDEKEKKRENTVDDLVERLKTKGVEKIDTLILNAGAATSFESVKETRVQELQAHFQINTVWPIRIYQVLRPLLLGSSASDEGGEKRIQKKVIYVSSYLGSIGGMEDETPSIAYGISKAAGNYFVRKLHFEERERGVVCVAVHPGWVKTDNGQAFADSLGVKEPPMSLEESVGGVMRQIDIASRETTSGCFVSWKGDVVPW</sequence>
<dbReference type="Proteomes" id="UP000297229">
    <property type="component" value="Unassembled WGS sequence"/>
</dbReference>
<gene>
    <name evidence="9" type="ORF">BELL_0425g00050</name>
</gene>
<dbReference type="InterPro" id="IPR002347">
    <property type="entry name" value="SDR_fam"/>
</dbReference>
<evidence type="ECO:0000256" key="4">
    <source>
        <dbReference type="ARBA" id="ARBA00022857"/>
    </source>
</evidence>
<feature type="transmembrane region" description="Helical" evidence="8">
    <location>
        <begin position="503"/>
        <end position="524"/>
    </location>
</feature>
<dbReference type="InterPro" id="IPR036291">
    <property type="entry name" value="NAD(P)-bd_dom_sf"/>
</dbReference>
<feature type="transmembrane region" description="Helical" evidence="8">
    <location>
        <begin position="471"/>
        <end position="497"/>
    </location>
</feature>
<feature type="transmembrane region" description="Helical" evidence="8">
    <location>
        <begin position="395"/>
        <end position="415"/>
    </location>
</feature>
<dbReference type="InterPro" id="IPR004840">
    <property type="entry name" value="Amino_acid_permease_CS"/>
</dbReference>
<dbReference type="InterPro" id="IPR020904">
    <property type="entry name" value="Sc_DH/Rdtase_CS"/>
</dbReference>
<feature type="transmembrane region" description="Helical" evidence="8">
    <location>
        <begin position="212"/>
        <end position="231"/>
    </location>
</feature>
<comment type="caution">
    <text evidence="9">The sequence shown here is derived from an EMBL/GenBank/DDBJ whole genome shotgun (WGS) entry which is preliminary data.</text>
</comment>
<keyword evidence="2" id="KW-0813">Transport</keyword>
<keyword evidence="3 8" id="KW-0812">Transmembrane</keyword>
<keyword evidence="4" id="KW-0521">NADP</keyword>
<evidence type="ECO:0000256" key="1">
    <source>
        <dbReference type="ARBA" id="ARBA00004141"/>
    </source>
</evidence>
<dbReference type="Pfam" id="PF00106">
    <property type="entry name" value="adh_short"/>
    <property type="match status" value="1"/>
</dbReference>
<dbReference type="PANTHER" id="PTHR45649:SF27">
    <property type="entry name" value="CHOLINE TRANSPORTER (EUROFUNG)"/>
    <property type="match status" value="1"/>
</dbReference>
<dbReference type="PROSITE" id="PS00218">
    <property type="entry name" value="AMINO_ACID_PERMEASE_1"/>
    <property type="match status" value="1"/>
</dbReference>
<feature type="transmembrane region" description="Helical" evidence="8">
    <location>
        <begin position="177"/>
        <end position="200"/>
    </location>
</feature>
<proteinExistence type="predicted"/>
<keyword evidence="5 8" id="KW-1133">Transmembrane helix</keyword>
<evidence type="ECO:0000256" key="6">
    <source>
        <dbReference type="ARBA" id="ARBA00023136"/>
    </source>
</evidence>
<dbReference type="AlphaFoldDB" id="A0A4Z1JGK0"/>
<protein>
    <recommendedName>
        <fullName evidence="11">Amino acid permease/ SLC12A domain-containing protein</fullName>
    </recommendedName>
</protein>
<feature type="region of interest" description="Disordered" evidence="7">
    <location>
        <begin position="1"/>
        <end position="25"/>
    </location>
</feature>